<evidence type="ECO:0000256" key="1">
    <source>
        <dbReference type="ARBA" id="ARBA00004370"/>
    </source>
</evidence>
<protein>
    <recommendedName>
        <fullName evidence="8">Torsin-1A-interacting protein 2-like</fullName>
    </recommendedName>
</protein>
<dbReference type="InterPro" id="IPR038599">
    <property type="entry name" value="LAP1C-like_C_sf"/>
</dbReference>
<keyword evidence="4" id="KW-0472">Membrane</keyword>
<feature type="region of interest" description="Disordered" evidence="5">
    <location>
        <begin position="29"/>
        <end position="92"/>
    </location>
</feature>
<dbReference type="PANTHER" id="PTHR18843">
    <property type="entry name" value="TORSIN-1A-INTERACTING PROTEIN"/>
    <property type="match status" value="1"/>
</dbReference>
<dbReference type="VEuPathDB" id="VectorBase:SCAU004407"/>
<reference evidence="6" key="1">
    <citation type="submission" date="2020-05" db="UniProtKB">
        <authorList>
            <consortium name="EnsemblMetazoa"/>
        </authorList>
    </citation>
    <scope>IDENTIFICATION</scope>
    <source>
        <strain evidence="6">USDA</strain>
    </source>
</reference>
<feature type="compositionally biased region" description="Basic and acidic residues" evidence="5">
    <location>
        <begin position="52"/>
        <end position="63"/>
    </location>
</feature>
<keyword evidence="3" id="KW-1133">Transmembrane helix</keyword>
<dbReference type="GO" id="GO:0016020">
    <property type="term" value="C:membrane"/>
    <property type="evidence" value="ECO:0007669"/>
    <property type="project" value="UniProtKB-SubCell"/>
</dbReference>
<evidence type="ECO:0000256" key="4">
    <source>
        <dbReference type="ARBA" id="ARBA00023136"/>
    </source>
</evidence>
<dbReference type="AlphaFoldDB" id="A0A1I8P328"/>
<comment type="subcellular location">
    <subcellularLocation>
        <location evidence="1">Membrane</location>
    </subcellularLocation>
</comment>
<dbReference type="KEGG" id="scac:106089976"/>
<proteinExistence type="predicted"/>
<dbReference type="Gene3D" id="3.40.50.12190">
    <property type="match status" value="1"/>
</dbReference>
<dbReference type="GO" id="GO:0061024">
    <property type="term" value="P:membrane organization"/>
    <property type="evidence" value="ECO:0007669"/>
    <property type="project" value="TreeGrafter"/>
</dbReference>
<accession>A0A1I8P328</accession>
<organism evidence="6 7">
    <name type="scientific">Stomoxys calcitrans</name>
    <name type="common">Stable fly</name>
    <name type="synonym">Conops calcitrans</name>
    <dbReference type="NCBI Taxonomy" id="35570"/>
    <lineage>
        <taxon>Eukaryota</taxon>
        <taxon>Metazoa</taxon>
        <taxon>Ecdysozoa</taxon>
        <taxon>Arthropoda</taxon>
        <taxon>Hexapoda</taxon>
        <taxon>Insecta</taxon>
        <taxon>Pterygota</taxon>
        <taxon>Neoptera</taxon>
        <taxon>Endopterygota</taxon>
        <taxon>Diptera</taxon>
        <taxon>Brachycera</taxon>
        <taxon>Muscomorpha</taxon>
        <taxon>Muscoidea</taxon>
        <taxon>Muscidae</taxon>
        <taxon>Stomoxys</taxon>
    </lineage>
</organism>
<name>A0A1I8P328_STOCA</name>
<evidence type="ECO:0000256" key="5">
    <source>
        <dbReference type="SAM" id="MobiDB-lite"/>
    </source>
</evidence>
<gene>
    <name evidence="6" type="primary">106089976</name>
</gene>
<evidence type="ECO:0000256" key="2">
    <source>
        <dbReference type="ARBA" id="ARBA00022692"/>
    </source>
</evidence>
<evidence type="ECO:0000313" key="6">
    <source>
        <dbReference type="EnsemblMetazoa" id="SCAU004407-PA"/>
    </source>
</evidence>
<evidence type="ECO:0000313" key="7">
    <source>
        <dbReference type="Proteomes" id="UP000095300"/>
    </source>
</evidence>
<dbReference type="GO" id="GO:0001671">
    <property type="term" value="F:ATPase activator activity"/>
    <property type="evidence" value="ECO:0007669"/>
    <property type="project" value="InterPro"/>
</dbReference>
<dbReference type="OrthoDB" id="6258998at2759"/>
<sequence length="318" mass="35224">MAVNMSVRSRPSIHEKVLNVNITLSETNYKATSQENGESHSQSEESNIESGTKCEDNMKDESPKGMPQIGRTSAKTRKSPSPSKVSEIASNNLDQEHTNTGILPSVVTNRSVIVAVAAVCVYIAYGQFNSEKTCSFKELKVKYPQLGNKVWHTLQFGIEPILNKKERNAAVYLFAHHGGITAQEVIKEIASYTSGCYGNSLVEMEKNDFTSSEAKKDYGHAIEKYKMKIKEGKVVLIANLNEIPAEVAKAFHSICDVYSPIAPDVVIFLTLRIPAVENECVDAIVEDTLNELWGSKLLYNELDPLITRVTDQVILLKI</sequence>
<dbReference type="EnsemblMetazoa" id="SCAU004407-RA">
    <property type="protein sequence ID" value="SCAU004407-PA"/>
    <property type="gene ID" value="SCAU004407"/>
</dbReference>
<dbReference type="PANTHER" id="PTHR18843:SF7">
    <property type="entry name" value="LAMINA-ASSOCIATED POLYPEPTIDE 1B ISOFORM 1-RELATED"/>
    <property type="match status" value="1"/>
</dbReference>
<dbReference type="Proteomes" id="UP000095300">
    <property type="component" value="Unassembled WGS sequence"/>
</dbReference>
<dbReference type="InterPro" id="IPR008662">
    <property type="entry name" value="TOIP1/2"/>
</dbReference>
<keyword evidence="7" id="KW-1185">Reference proteome</keyword>
<dbReference type="STRING" id="35570.A0A1I8P328"/>
<feature type="compositionally biased region" description="Polar residues" evidence="5">
    <location>
        <begin position="79"/>
        <end position="92"/>
    </location>
</feature>
<keyword evidence="2" id="KW-0812">Transmembrane</keyword>
<evidence type="ECO:0000256" key="3">
    <source>
        <dbReference type="ARBA" id="ARBA00022989"/>
    </source>
</evidence>
<evidence type="ECO:0008006" key="8">
    <source>
        <dbReference type="Google" id="ProtNLM"/>
    </source>
</evidence>